<sequence length="68" mass="7197">MGAVGEWFRPADGPGVRVMGVEWGTARVRPRAWARGGVALRVARRGLGAQPPGSGSVRRTARVSVSWA</sequence>
<protein>
    <submittedName>
        <fullName evidence="2">Uncharacterized protein</fullName>
    </submittedName>
</protein>
<proteinExistence type="predicted"/>
<keyword evidence="3" id="KW-1185">Reference proteome</keyword>
<organism evidence="2 3">
    <name type="scientific">Streptomyces synnematoformans</name>
    <dbReference type="NCBI Taxonomy" id="415721"/>
    <lineage>
        <taxon>Bacteria</taxon>
        <taxon>Bacillati</taxon>
        <taxon>Actinomycetota</taxon>
        <taxon>Actinomycetes</taxon>
        <taxon>Kitasatosporales</taxon>
        <taxon>Streptomycetaceae</taxon>
        <taxon>Streptomyces</taxon>
    </lineage>
</organism>
<dbReference type="EMBL" id="BAAAPF010000163">
    <property type="protein sequence ID" value="GAA2134842.1"/>
    <property type="molecule type" value="Genomic_DNA"/>
</dbReference>
<name>A0ABP5KMT8_9ACTN</name>
<accession>A0ABP5KMT8</accession>
<comment type="caution">
    <text evidence="2">The sequence shown here is derived from an EMBL/GenBank/DDBJ whole genome shotgun (WGS) entry which is preliminary data.</text>
</comment>
<reference evidence="3" key="1">
    <citation type="journal article" date="2019" name="Int. J. Syst. Evol. Microbiol.">
        <title>The Global Catalogue of Microorganisms (GCM) 10K type strain sequencing project: providing services to taxonomists for standard genome sequencing and annotation.</title>
        <authorList>
            <consortium name="The Broad Institute Genomics Platform"/>
            <consortium name="The Broad Institute Genome Sequencing Center for Infectious Disease"/>
            <person name="Wu L."/>
            <person name="Ma J."/>
        </authorList>
    </citation>
    <scope>NUCLEOTIDE SEQUENCE [LARGE SCALE GENOMIC DNA]</scope>
    <source>
        <strain evidence="3">JCM 15481</strain>
    </source>
</reference>
<gene>
    <name evidence="2" type="ORF">GCM10009802_43450</name>
</gene>
<evidence type="ECO:0000313" key="2">
    <source>
        <dbReference type="EMBL" id="GAA2134842.1"/>
    </source>
</evidence>
<dbReference type="Proteomes" id="UP001500443">
    <property type="component" value="Unassembled WGS sequence"/>
</dbReference>
<evidence type="ECO:0000256" key="1">
    <source>
        <dbReference type="SAM" id="MobiDB-lite"/>
    </source>
</evidence>
<evidence type="ECO:0000313" key="3">
    <source>
        <dbReference type="Proteomes" id="UP001500443"/>
    </source>
</evidence>
<feature type="region of interest" description="Disordered" evidence="1">
    <location>
        <begin position="47"/>
        <end position="68"/>
    </location>
</feature>